<name>A0AC34GET7_9BILA</name>
<dbReference type="Proteomes" id="UP000887579">
    <property type="component" value="Unplaced"/>
</dbReference>
<reference evidence="2" key="1">
    <citation type="submission" date="2022-11" db="UniProtKB">
        <authorList>
            <consortium name="WormBaseParasite"/>
        </authorList>
    </citation>
    <scope>IDENTIFICATION</scope>
</reference>
<protein>
    <submittedName>
        <fullName evidence="2">Uncharacterized protein</fullName>
    </submittedName>
</protein>
<sequence>FFVVAVVVVVEVFSCSLVGMDTAFEDCVGAVEAFEVVVVEEGTVYFKVVDEIFGLLFRVVSGIGAMVFADVRGVMVDAGKEAEVVLTVEDETEVDFVVVEDDDTTVLAFVVSSKLGVVKCVETMLSGIVVVREVMPPSEVCSDAVVVLTFSLVVEVVADP</sequence>
<evidence type="ECO:0000313" key="1">
    <source>
        <dbReference type="Proteomes" id="UP000887579"/>
    </source>
</evidence>
<dbReference type="WBParaSite" id="ES5_v2.g27981.t1">
    <property type="protein sequence ID" value="ES5_v2.g27981.t1"/>
    <property type="gene ID" value="ES5_v2.g27981"/>
</dbReference>
<accession>A0AC34GET7</accession>
<proteinExistence type="predicted"/>
<organism evidence="1 2">
    <name type="scientific">Panagrolaimus sp. ES5</name>
    <dbReference type="NCBI Taxonomy" id="591445"/>
    <lineage>
        <taxon>Eukaryota</taxon>
        <taxon>Metazoa</taxon>
        <taxon>Ecdysozoa</taxon>
        <taxon>Nematoda</taxon>
        <taxon>Chromadorea</taxon>
        <taxon>Rhabditida</taxon>
        <taxon>Tylenchina</taxon>
        <taxon>Panagrolaimomorpha</taxon>
        <taxon>Panagrolaimoidea</taxon>
        <taxon>Panagrolaimidae</taxon>
        <taxon>Panagrolaimus</taxon>
    </lineage>
</organism>
<evidence type="ECO:0000313" key="2">
    <source>
        <dbReference type="WBParaSite" id="ES5_v2.g27981.t1"/>
    </source>
</evidence>